<protein>
    <submittedName>
        <fullName evidence="3">4,5:9,10-diseco-3-hydroxy-5,9,17-trioxoandrosta-1 (10),2-diene-4-oate hydrolase</fullName>
    </submittedName>
</protein>
<evidence type="ECO:0000313" key="3">
    <source>
        <dbReference type="EMBL" id="CAI8045991.1"/>
    </source>
</evidence>
<dbReference type="PANTHER" id="PTHR43798:SF31">
    <property type="entry name" value="AB HYDROLASE SUPERFAMILY PROTEIN YCLE"/>
    <property type="match status" value="1"/>
</dbReference>
<feature type="domain" description="AB hydrolase-1" evidence="2">
    <location>
        <begin position="28"/>
        <end position="247"/>
    </location>
</feature>
<reference evidence="3" key="1">
    <citation type="submission" date="2023-03" db="EMBL/GenBank/DDBJ databases">
        <authorList>
            <person name="Steffen K."/>
            <person name="Cardenas P."/>
        </authorList>
    </citation>
    <scope>NUCLEOTIDE SEQUENCE</scope>
</reference>
<proteinExistence type="predicted"/>
<keyword evidence="4" id="KW-1185">Reference proteome</keyword>
<dbReference type="AlphaFoldDB" id="A0AA35TEH7"/>
<dbReference type="InterPro" id="IPR000073">
    <property type="entry name" value="AB_hydrolase_1"/>
</dbReference>
<name>A0AA35TEH7_GEOBA</name>
<dbReference type="PRINTS" id="PR00111">
    <property type="entry name" value="ABHYDROLASE"/>
</dbReference>
<gene>
    <name evidence="3" type="ORF">GBAR_LOCUS25428</name>
</gene>
<dbReference type="PANTHER" id="PTHR43798">
    <property type="entry name" value="MONOACYLGLYCEROL LIPASE"/>
    <property type="match status" value="1"/>
</dbReference>
<comment type="caution">
    <text evidence="3">The sequence shown here is derived from an EMBL/GenBank/DDBJ whole genome shotgun (WGS) entry which is preliminary data.</text>
</comment>
<dbReference type="InterPro" id="IPR029058">
    <property type="entry name" value="AB_hydrolase_fold"/>
</dbReference>
<dbReference type="SUPFAM" id="SSF53474">
    <property type="entry name" value="alpha/beta-Hydrolases"/>
    <property type="match status" value="1"/>
</dbReference>
<evidence type="ECO:0000259" key="2">
    <source>
        <dbReference type="Pfam" id="PF12697"/>
    </source>
</evidence>
<dbReference type="GO" id="GO:0016787">
    <property type="term" value="F:hydrolase activity"/>
    <property type="evidence" value="ECO:0007669"/>
    <property type="project" value="UniProtKB-KW"/>
</dbReference>
<dbReference type="InterPro" id="IPR050266">
    <property type="entry name" value="AB_hydrolase_sf"/>
</dbReference>
<evidence type="ECO:0000313" key="4">
    <source>
        <dbReference type="Proteomes" id="UP001174909"/>
    </source>
</evidence>
<dbReference type="Proteomes" id="UP001174909">
    <property type="component" value="Unassembled WGS sequence"/>
</dbReference>
<dbReference type="Pfam" id="PF12697">
    <property type="entry name" value="Abhydrolase_6"/>
    <property type="match status" value="1"/>
</dbReference>
<dbReference type="GO" id="GO:0016020">
    <property type="term" value="C:membrane"/>
    <property type="evidence" value="ECO:0007669"/>
    <property type="project" value="TreeGrafter"/>
</dbReference>
<evidence type="ECO:0000256" key="1">
    <source>
        <dbReference type="ARBA" id="ARBA00022801"/>
    </source>
</evidence>
<dbReference type="EMBL" id="CASHTH010003518">
    <property type="protein sequence ID" value="CAI8045991.1"/>
    <property type="molecule type" value="Genomic_DNA"/>
</dbReference>
<keyword evidence="1 3" id="KW-0378">Hydrolase</keyword>
<sequence length="253" mass="27242">MPETINLELRGGDFHAEVATAGKGAPLLYLHGAVGQKGWAPFLDLLSQRFTVYAPLTPGYGSATGLEHLADLTDLTLYHLELLNELGVTRAHVVGHFLGGMIASEMAAFSPSSIDRLVLVSPAGVWRDEEPVADLLALNANELSERLAATPGVAASLDGVAAELDRDRMQDIAAAGKFLWPLPDKGLNRRAYRIKASTLILWGEQDRINPPSYVDDFRKMITRSQTGTVANAGHLLMLEQPEAFANAVAAFLS</sequence>
<dbReference type="Gene3D" id="3.40.50.1820">
    <property type="entry name" value="alpha/beta hydrolase"/>
    <property type="match status" value="1"/>
</dbReference>
<accession>A0AA35TEH7</accession>
<organism evidence="3 4">
    <name type="scientific">Geodia barretti</name>
    <name type="common">Barrett's horny sponge</name>
    <dbReference type="NCBI Taxonomy" id="519541"/>
    <lineage>
        <taxon>Eukaryota</taxon>
        <taxon>Metazoa</taxon>
        <taxon>Porifera</taxon>
        <taxon>Demospongiae</taxon>
        <taxon>Heteroscleromorpha</taxon>
        <taxon>Tetractinellida</taxon>
        <taxon>Astrophorina</taxon>
        <taxon>Geodiidae</taxon>
        <taxon>Geodia</taxon>
    </lineage>
</organism>